<reference evidence="2 3" key="1">
    <citation type="submission" date="2024-04" db="EMBL/GenBank/DDBJ databases">
        <authorList>
            <person name="Fracassetti M."/>
        </authorList>
    </citation>
    <scope>NUCLEOTIDE SEQUENCE [LARGE SCALE GENOMIC DNA]</scope>
</reference>
<dbReference type="AlphaFoldDB" id="A0AAV2EJF4"/>
<feature type="coiled-coil region" evidence="1">
    <location>
        <begin position="125"/>
        <end position="192"/>
    </location>
</feature>
<keyword evidence="3" id="KW-1185">Reference proteome</keyword>
<accession>A0AAV2EJF4</accession>
<evidence type="ECO:0000313" key="2">
    <source>
        <dbReference type="EMBL" id="CAL1385862.1"/>
    </source>
</evidence>
<dbReference type="EMBL" id="OZ034817">
    <property type="protein sequence ID" value="CAL1385862.1"/>
    <property type="molecule type" value="Genomic_DNA"/>
</dbReference>
<proteinExistence type="predicted"/>
<keyword evidence="1" id="KW-0175">Coiled coil</keyword>
<name>A0AAV2EJF4_9ROSI</name>
<feature type="coiled-coil region" evidence="1">
    <location>
        <begin position="15"/>
        <end position="87"/>
    </location>
</feature>
<evidence type="ECO:0000313" key="3">
    <source>
        <dbReference type="Proteomes" id="UP001497516"/>
    </source>
</evidence>
<dbReference type="PANTHER" id="PTHR35712:SF1">
    <property type="entry name" value="MYOSIN HEAVY CHAIN-LIKE PROTEIN"/>
    <property type="match status" value="1"/>
</dbReference>
<protein>
    <submittedName>
        <fullName evidence="2">Uncharacterized protein</fullName>
    </submittedName>
</protein>
<dbReference type="PANTHER" id="PTHR35712">
    <property type="entry name" value="MYOSIN HEAVY CHAIN-LIKE PROTEIN"/>
    <property type="match status" value="1"/>
</dbReference>
<gene>
    <name evidence="2" type="ORF">LTRI10_LOCUS26967</name>
</gene>
<evidence type="ECO:0000256" key="1">
    <source>
        <dbReference type="SAM" id="Coils"/>
    </source>
</evidence>
<dbReference type="Proteomes" id="UP001497516">
    <property type="component" value="Chromosome 4"/>
</dbReference>
<organism evidence="2 3">
    <name type="scientific">Linum trigynum</name>
    <dbReference type="NCBI Taxonomy" id="586398"/>
    <lineage>
        <taxon>Eukaryota</taxon>
        <taxon>Viridiplantae</taxon>
        <taxon>Streptophyta</taxon>
        <taxon>Embryophyta</taxon>
        <taxon>Tracheophyta</taxon>
        <taxon>Spermatophyta</taxon>
        <taxon>Magnoliopsida</taxon>
        <taxon>eudicotyledons</taxon>
        <taxon>Gunneridae</taxon>
        <taxon>Pentapetalae</taxon>
        <taxon>rosids</taxon>
        <taxon>fabids</taxon>
        <taxon>Malpighiales</taxon>
        <taxon>Linaceae</taxon>
        <taxon>Linum</taxon>
    </lineage>
</organism>
<sequence>MERSYSNDEPSMARIQQLEYECDELRRERDELRKDIEQLCIQQAGPGYLAVATRLHFQRTAGLEQEIENLKMKLAASTRESRNLQEELSEAFRIKAQLAELHQAEVAKNIEADKQVKFFQGSVAAAFAERDQSLLEAEKAKEKEELMSQKFIPMQTRFEELSSELLQQKRRNDELLLDLAKQEQQNENLKKVVNKFFEIRQQSSEGSLKTTCDEKCECLLHDPVEVWNYNDPSTSDYISALEEELETVRKSVDDLRNKMRMGLDIEKHLRKKVCDVEKNLIRFNKVVMSGMLELHKFYAQHRLGILNLLAEEKSQLKSTVDMIEEHIKGFNLTQQNIVVSEVVASSDETECRDVHVSTVTDMPSASTRNDTASNIVAASNEDVEASEVLKQALQEKVQTLLLLSQQEERQLLERNVNGVLQKKIEELQRNLLQVTHEKVKALMELAQLKQEHQQLQEKLANEAGQGNSLAEKKQTNQERDVGIKNVLKKTYLRRWLGTLDSTGRSEVDVHSSSQGDLSGRKSNSMNVARMKIENATLKESLESMEHLVSSTHRLRLALTRVRESMAEKSTEPGLSGALDGIISEAKLVKTALGSSLPISWSAEVDVAPSSPRFSTEPSRPLADTTDEKMDFVSAAGFEMVELLILAAQVLKETSCKVPENGKDCCPSSS</sequence>
<feature type="coiled-coil region" evidence="1">
    <location>
        <begin position="390"/>
        <end position="465"/>
    </location>
</feature>